<protein>
    <submittedName>
        <fullName evidence="1">Uncharacterized protein</fullName>
    </submittedName>
</protein>
<dbReference type="Proteomes" id="UP000008022">
    <property type="component" value="Unassembled WGS sequence"/>
</dbReference>
<dbReference type="AlphaFoldDB" id="A0A0E0R739"/>
<reference evidence="1" key="2">
    <citation type="submission" date="2015-06" db="UniProtKB">
        <authorList>
            <consortium name="EnsemblPlants"/>
        </authorList>
    </citation>
    <scope>IDENTIFICATION</scope>
</reference>
<dbReference type="Gramene" id="ORUFI11G10590.1">
    <property type="protein sequence ID" value="ORUFI11G10590.1"/>
    <property type="gene ID" value="ORUFI11G10590"/>
</dbReference>
<dbReference type="EnsemblPlants" id="ORUFI11G10590.1">
    <property type="protein sequence ID" value="ORUFI11G10590.1"/>
    <property type="gene ID" value="ORUFI11G10590"/>
</dbReference>
<evidence type="ECO:0000313" key="1">
    <source>
        <dbReference type="EnsemblPlants" id="ORUFI11G10590.1"/>
    </source>
</evidence>
<sequence>MEFSSDPFVESAGISPTSACRVWVVVLISPVILTNPDRFGLGGEGLRKVFVAFQSSRDRLVCLAYQTHWQNWITSRTA</sequence>
<evidence type="ECO:0000313" key="2">
    <source>
        <dbReference type="Proteomes" id="UP000008022"/>
    </source>
</evidence>
<dbReference type="HOGENOM" id="CLU_2626282_0_0_1"/>
<name>A0A0E0R739_ORYRU</name>
<organism evidence="1 2">
    <name type="scientific">Oryza rufipogon</name>
    <name type="common">Brownbeard rice</name>
    <name type="synonym">Asian wild rice</name>
    <dbReference type="NCBI Taxonomy" id="4529"/>
    <lineage>
        <taxon>Eukaryota</taxon>
        <taxon>Viridiplantae</taxon>
        <taxon>Streptophyta</taxon>
        <taxon>Embryophyta</taxon>
        <taxon>Tracheophyta</taxon>
        <taxon>Spermatophyta</taxon>
        <taxon>Magnoliopsida</taxon>
        <taxon>Liliopsida</taxon>
        <taxon>Poales</taxon>
        <taxon>Poaceae</taxon>
        <taxon>BOP clade</taxon>
        <taxon>Oryzoideae</taxon>
        <taxon>Oryzeae</taxon>
        <taxon>Oryzinae</taxon>
        <taxon>Oryza</taxon>
    </lineage>
</organism>
<reference evidence="2" key="1">
    <citation type="submission" date="2013-06" db="EMBL/GenBank/DDBJ databases">
        <authorList>
            <person name="Zhao Q."/>
        </authorList>
    </citation>
    <scope>NUCLEOTIDE SEQUENCE</scope>
    <source>
        <strain evidence="2">cv. W1943</strain>
    </source>
</reference>
<proteinExistence type="predicted"/>
<keyword evidence="2" id="KW-1185">Reference proteome</keyword>
<accession>A0A0E0R739</accession>